<organism evidence="2 3">
    <name type="scientific">Tilletia caries</name>
    <name type="common">wheat bunt fungus</name>
    <dbReference type="NCBI Taxonomy" id="13290"/>
    <lineage>
        <taxon>Eukaryota</taxon>
        <taxon>Fungi</taxon>
        <taxon>Dikarya</taxon>
        <taxon>Basidiomycota</taxon>
        <taxon>Ustilaginomycotina</taxon>
        <taxon>Exobasidiomycetes</taxon>
        <taxon>Tilletiales</taxon>
        <taxon>Tilletiaceae</taxon>
        <taxon>Tilletia</taxon>
    </lineage>
</organism>
<sequence length="199" mass="21517">MLNNISVTTKGLIAFTLLAAIAIASSIVIYNRTVVANDLVVEADRIQTLADAVAEFSDDIYVADLQLKSFLLTGNRAFAETVESLLVEMQKDVTDLTTLFREQAPAELPALEASFATLAQWQTQFVKRQSLQSVMQQFATRNTAAKEQQGAALEMVESIALAAAIAVALAAAFMGFLNYRLVSRPLSRLATATDRLANG</sequence>
<feature type="transmembrane region" description="Helical" evidence="1">
    <location>
        <begin position="12"/>
        <end position="30"/>
    </location>
</feature>
<gene>
    <name evidence="2" type="ORF">A4X03_0g9774</name>
</gene>
<name>A0A8T8S9I3_9BASI</name>
<comment type="caution">
    <text evidence="2">The sequence shown here is derived from an EMBL/GenBank/DDBJ whole genome shotgun (WGS) entry which is preliminary data.</text>
</comment>
<protein>
    <submittedName>
        <fullName evidence="2">Uncharacterized protein</fullName>
    </submittedName>
</protein>
<dbReference type="Proteomes" id="UP000077671">
    <property type="component" value="Unassembled WGS sequence"/>
</dbReference>
<evidence type="ECO:0000313" key="3">
    <source>
        <dbReference type="Proteomes" id="UP000077671"/>
    </source>
</evidence>
<keyword evidence="1" id="KW-0472">Membrane</keyword>
<reference evidence="2" key="2">
    <citation type="journal article" date="2019" name="IMA Fungus">
        <title>Genome sequencing and comparison of five Tilletia species to identify candidate genes for the detection of regulated species infecting wheat.</title>
        <authorList>
            <person name="Nguyen H.D.T."/>
            <person name="Sultana T."/>
            <person name="Kesanakurti P."/>
            <person name="Hambleton S."/>
        </authorList>
    </citation>
    <scope>NUCLEOTIDE SEQUENCE</scope>
    <source>
        <strain evidence="2">DAOMC 238032</strain>
    </source>
</reference>
<dbReference type="EMBL" id="LWDD02004290">
    <property type="protein sequence ID" value="KAE8235448.1"/>
    <property type="molecule type" value="Genomic_DNA"/>
</dbReference>
<dbReference type="AlphaFoldDB" id="A0A8T8S9I3"/>
<keyword evidence="1" id="KW-1133">Transmembrane helix</keyword>
<evidence type="ECO:0000313" key="2">
    <source>
        <dbReference type="EMBL" id="KAE8235448.1"/>
    </source>
</evidence>
<feature type="non-terminal residue" evidence="2">
    <location>
        <position position="199"/>
    </location>
</feature>
<keyword evidence="1" id="KW-0812">Transmembrane</keyword>
<accession>A0A8T8S9I3</accession>
<dbReference type="Gene3D" id="6.10.340.10">
    <property type="match status" value="1"/>
</dbReference>
<feature type="transmembrane region" description="Helical" evidence="1">
    <location>
        <begin position="159"/>
        <end position="179"/>
    </location>
</feature>
<proteinExistence type="predicted"/>
<reference evidence="2" key="1">
    <citation type="submission" date="2016-04" db="EMBL/GenBank/DDBJ databases">
        <authorList>
            <person name="Nguyen H.D."/>
            <person name="Kesanakurti P."/>
            <person name="Cullis J."/>
            <person name="Levesque C.A."/>
            <person name="Hambleton S."/>
        </authorList>
    </citation>
    <scope>NUCLEOTIDE SEQUENCE</scope>
    <source>
        <strain evidence="2">DAOMC 238032</strain>
    </source>
</reference>
<evidence type="ECO:0000256" key="1">
    <source>
        <dbReference type="SAM" id="Phobius"/>
    </source>
</evidence>